<dbReference type="EMBL" id="CP007128">
    <property type="protein sequence ID" value="AHG90032.1"/>
    <property type="molecule type" value="Genomic_DNA"/>
</dbReference>
<dbReference type="GO" id="GO:0016780">
    <property type="term" value="F:phosphotransferase activity, for other substituted phosphate groups"/>
    <property type="evidence" value="ECO:0007669"/>
    <property type="project" value="TreeGrafter"/>
</dbReference>
<feature type="domain" description="Bacterial sugar transferase" evidence="4">
    <location>
        <begin position="82"/>
        <end position="282"/>
    </location>
</feature>
<evidence type="ECO:0000313" key="6">
    <source>
        <dbReference type="Proteomes" id="UP000019151"/>
    </source>
</evidence>
<accession>W0RHX3</accession>
<dbReference type="HOGENOM" id="CLU_024920_1_2_0"/>
<dbReference type="Pfam" id="PF02397">
    <property type="entry name" value="Bac_transf"/>
    <property type="match status" value="1"/>
</dbReference>
<dbReference type="KEGG" id="gba:J421_2495"/>
<sequence>MEESSLHLTSGDAAPALGGRVKDASTSSSQRLRALGSVATGSPSIAFDTPVELTAVSELPHFGVPEQPSAVIPAERWEVLTRVVNVVIAGIALLVLAPICVLVAIVVKLTSPGPVFYTQTRVGADRRWNRTTALNERRIEDLGGQPFTILKFRSMRTDAEANGQAVWATKHDARVTPVGRVLRKTRLDELPQLINVLRGEMNIVGPRPERPSIVVRLRNDIPEYPFRHRVKPGITGWAQINHSYDSCLEDVRKKVHFDLEYIANQSLWFDFKIMVLTLPVMLFRKGAH</sequence>
<feature type="region of interest" description="Disordered" evidence="2">
    <location>
        <begin position="1"/>
        <end position="22"/>
    </location>
</feature>
<dbReference type="eggNOG" id="COG2148">
    <property type="taxonomic scope" value="Bacteria"/>
</dbReference>
<evidence type="ECO:0000256" key="1">
    <source>
        <dbReference type="ARBA" id="ARBA00006464"/>
    </source>
</evidence>
<dbReference type="STRING" id="861299.J421_2495"/>
<evidence type="ECO:0000256" key="2">
    <source>
        <dbReference type="SAM" id="MobiDB-lite"/>
    </source>
</evidence>
<reference evidence="5 6" key="1">
    <citation type="journal article" date="2014" name="Genome Announc.">
        <title>Genome Sequence and Methylome of Soil Bacterium Gemmatirosa kalamazoonensis KBS708T, a Member of the Rarely Cultivated Gemmatimonadetes Phylum.</title>
        <authorList>
            <person name="Debruyn J.M."/>
            <person name="Radosevich M."/>
            <person name="Wommack K.E."/>
            <person name="Polson S.W."/>
            <person name="Hauser L.J."/>
            <person name="Fawaz M.N."/>
            <person name="Korlach J."/>
            <person name="Tsai Y.C."/>
        </authorList>
    </citation>
    <scope>NUCLEOTIDE SEQUENCE [LARGE SCALE GENOMIC DNA]</scope>
    <source>
        <strain evidence="5 6">KBS708</strain>
    </source>
</reference>
<keyword evidence="3" id="KW-1133">Transmembrane helix</keyword>
<organism evidence="5 6">
    <name type="scientific">Gemmatirosa kalamazoonensis</name>
    <dbReference type="NCBI Taxonomy" id="861299"/>
    <lineage>
        <taxon>Bacteria</taxon>
        <taxon>Pseudomonadati</taxon>
        <taxon>Gemmatimonadota</taxon>
        <taxon>Gemmatimonadia</taxon>
        <taxon>Gemmatimonadales</taxon>
        <taxon>Gemmatimonadaceae</taxon>
        <taxon>Gemmatirosa</taxon>
    </lineage>
</organism>
<gene>
    <name evidence="5" type="ORF">J421_2495</name>
</gene>
<dbReference type="FunCoup" id="W0RHX3">
    <property type="interactions" value="3"/>
</dbReference>
<dbReference type="PANTHER" id="PTHR30576:SF0">
    <property type="entry name" value="UNDECAPRENYL-PHOSPHATE N-ACETYLGALACTOSAMINYL 1-PHOSPHATE TRANSFERASE-RELATED"/>
    <property type="match status" value="1"/>
</dbReference>
<protein>
    <submittedName>
        <fullName evidence="5">Sugar transferase</fullName>
    </submittedName>
</protein>
<dbReference type="Proteomes" id="UP000019151">
    <property type="component" value="Chromosome"/>
</dbReference>
<name>W0RHX3_9BACT</name>
<evidence type="ECO:0000259" key="4">
    <source>
        <dbReference type="Pfam" id="PF02397"/>
    </source>
</evidence>
<keyword evidence="5" id="KW-0808">Transferase</keyword>
<keyword evidence="3" id="KW-0812">Transmembrane</keyword>
<dbReference type="AlphaFoldDB" id="W0RHX3"/>
<proteinExistence type="inferred from homology"/>
<feature type="transmembrane region" description="Helical" evidence="3">
    <location>
        <begin position="83"/>
        <end position="107"/>
    </location>
</feature>
<dbReference type="InParanoid" id="W0RHX3"/>
<comment type="similarity">
    <text evidence="1">Belongs to the bacterial sugar transferase family.</text>
</comment>
<keyword evidence="6" id="KW-1185">Reference proteome</keyword>
<evidence type="ECO:0000256" key="3">
    <source>
        <dbReference type="SAM" id="Phobius"/>
    </source>
</evidence>
<evidence type="ECO:0000313" key="5">
    <source>
        <dbReference type="EMBL" id="AHG90032.1"/>
    </source>
</evidence>
<keyword evidence="3" id="KW-0472">Membrane</keyword>
<dbReference type="PANTHER" id="PTHR30576">
    <property type="entry name" value="COLANIC BIOSYNTHESIS UDP-GLUCOSE LIPID CARRIER TRANSFERASE"/>
    <property type="match status" value="1"/>
</dbReference>
<dbReference type="InterPro" id="IPR003362">
    <property type="entry name" value="Bact_transf"/>
</dbReference>